<evidence type="ECO:0000256" key="5">
    <source>
        <dbReference type="ARBA" id="ARBA00024893"/>
    </source>
</evidence>
<accession>A0A6A7BHP7</accession>
<feature type="repeat" description="Pumilio" evidence="8">
    <location>
        <begin position="747"/>
        <end position="782"/>
    </location>
</feature>
<feature type="region of interest" description="Disordered" evidence="9">
    <location>
        <begin position="855"/>
        <end position="891"/>
    </location>
</feature>
<dbReference type="GO" id="GO:0000288">
    <property type="term" value="P:nuclear-transcribed mRNA catabolic process, deadenylation-dependent decay"/>
    <property type="evidence" value="ECO:0007669"/>
    <property type="project" value="TreeGrafter"/>
</dbReference>
<feature type="compositionally biased region" description="Low complexity" evidence="9">
    <location>
        <begin position="223"/>
        <end position="239"/>
    </location>
</feature>
<dbReference type="InterPro" id="IPR033133">
    <property type="entry name" value="PUM-HD"/>
</dbReference>
<dbReference type="InterPro" id="IPR001313">
    <property type="entry name" value="Pumilio_RNA-bd_rpt"/>
</dbReference>
<evidence type="ECO:0000256" key="9">
    <source>
        <dbReference type="SAM" id="MobiDB-lite"/>
    </source>
</evidence>
<dbReference type="Gene3D" id="1.25.10.10">
    <property type="entry name" value="Leucine-rich Repeat Variant"/>
    <property type="match status" value="1"/>
</dbReference>
<keyword evidence="3" id="KW-0677">Repeat</keyword>
<evidence type="ECO:0000256" key="6">
    <source>
        <dbReference type="ARBA" id="ARBA00060736"/>
    </source>
</evidence>
<dbReference type="InterPro" id="IPR016024">
    <property type="entry name" value="ARM-type_fold"/>
</dbReference>
<feature type="compositionally biased region" description="Polar residues" evidence="9">
    <location>
        <begin position="867"/>
        <end position="889"/>
    </location>
</feature>
<feature type="repeat" description="Pumilio" evidence="8">
    <location>
        <begin position="675"/>
        <end position="710"/>
    </location>
</feature>
<reference evidence="11" key="1">
    <citation type="submission" date="2020-01" db="EMBL/GenBank/DDBJ databases">
        <authorList>
            <consortium name="DOE Joint Genome Institute"/>
            <person name="Haridas S."/>
            <person name="Albert R."/>
            <person name="Binder M."/>
            <person name="Bloem J."/>
            <person name="Labutti K."/>
            <person name="Salamov A."/>
            <person name="Andreopoulos B."/>
            <person name="Baker S.E."/>
            <person name="Barry K."/>
            <person name="Bills G."/>
            <person name="Bluhm B.H."/>
            <person name="Cannon C."/>
            <person name="Castanera R."/>
            <person name="Culley D.E."/>
            <person name="Daum C."/>
            <person name="Ezra D."/>
            <person name="Gonzalez J.B."/>
            <person name="Henrissat B."/>
            <person name="Kuo A."/>
            <person name="Liang C."/>
            <person name="Lipzen A."/>
            <person name="Lutzoni F."/>
            <person name="Magnuson J."/>
            <person name="Mondo S."/>
            <person name="Nolan M."/>
            <person name="Ohm R."/>
            <person name="Pangilinan J."/>
            <person name="Park H.-J."/>
            <person name="Ramirez L."/>
            <person name="Alfaro M."/>
            <person name="Sun H."/>
            <person name="Tritt A."/>
            <person name="Yoshinaga Y."/>
            <person name="Zwiers L.-H."/>
            <person name="Turgeon B.G."/>
            <person name="Goodwin S.B."/>
            <person name="Spatafora J.W."/>
            <person name="Crous P.W."/>
            <person name="Grigoriev I.V."/>
        </authorList>
    </citation>
    <scope>NUCLEOTIDE SEQUENCE</scope>
    <source>
        <strain evidence="11">IPT5</strain>
    </source>
</reference>
<dbReference type="Proteomes" id="UP000799423">
    <property type="component" value="Unassembled WGS sequence"/>
</dbReference>
<dbReference type="GO" id="GO:0005737">
    <property type="term" value="C:cytoplasm"/>
    <property type="evidence" value="ECO:0007669"/>
    <property type="project" value="UniProtKB-SubCell"/>
</dbReference>
<keyword evidence="12" id="KW-1185">Reference proteome</keyword>
<dbReference type="PROSITE" id="PS50303">
    <property type="entry name" value="PUM_HD"/>
    <property type="match status" value="1"/>
</dbReference>
<dbReference type="OrthoDB" id="668540at2759"/>
<proteinExistence type="inferred from homology"/>
<feature type="region of interest" description="Disordered" evidence="9">
    <location>
        <begin position="1"/>
        <end position="127"/>
    </location>
</feature>
<evidence type="ECO:0000256" key="7">
    <source>
        <dbReference type="ARBA" id="ARBA00081811"/>
    </source>
</evidence>
<feature type="repeat" description="Pumilio" evidence="8">
    <location>
        <begin position="567"/>
        <end position="602"/>
    </location>
</feature>
<feature type="repeat" description="Pumilio" evidence="8">
    <location>
        <begin position="603"/>
        <end position="638"/>
    </location>
</feature>
<evidence type="ECO:0000313" key="12">
    <source>
        <dbReference type="Proteomes" id="UP000799423"/>
    </source>
</evidence>
<dbReference type="InterPro" id="IPR011989">
    <property type="entry name" value="ARM-like"/>
</dbReference>
<gene>
    <name evidence="11" type="ORF">T440DRAFT_485963</name>
</gene>
<evidence type="ECO:0000256" key="3">
    <source>
        <dbReference type="ARBA" id="ARBA00022737"/>
    </source>
</evidence>
<dbReference type="AlphaFoldDB" id="A0A6A7BHP7"/>
<feature type="region of interest" description="Disordered" evidence="9">
    <location>
        <begin position="258"/>
        <end position="301"/>
    </location>
</feature>
<feature type="repeat" description="Pumilio" evidence="8">
    <location>
        <begin position="531"/>
        <end position="566"/>
    </location>
</feature>
<dbReference type="EMBL" id="MU006291">
    <property type="protein sequence ID" value="KAF2854913.1"/>
    <property type="molecule type" value="Genomic_DNA"/>
</dbReference>
<feature type="repeat" description="Pumilio" evidence="8">
    <location>
        <begin position="790"/>
        <end position="825"/>
    </location>
</feature>
<comment type="function">
    <text evidence="5">RNA-binding nucleolar protein required for pre-rRNA processing. Involved in production of 18S rRNA and assembly of small ribosomal subunit.</text>
</comment>
<feature type="compositionally biased region" description="Polar residues" evidence="9">
    <location>
        <begin position="187"/>
        <end position="208"/>
    </location>
</feature>
<keyword evidence="2" id="KW-0963">Cytoplasm</keyword>
<feature type="repeat" description="Pumilio" evidence="8">
    <location>
        <begin position="639"/>
        <end position="674"/>
    </location>
</feature>
<feature type="compositionally biased region" description="Basic and acidic residues" evidence="9">
    <location>
        <begin position="286"/>
        <end position="301"/>
    </location>
</feature>
<evidence type="ECO:0000259" key="10">
    <source>
        <dbReference type="PROSITE" id="PS50303"/>
    </source>
</evidence>
<dbReference type="CDD" id="cd07920">
    <property type="entry name" value="Pumilio"/>
    <property type="match status" value="1"/>
</dbReference>
<dbReference type="FunFam" id="1.25.10.10:FF:000004">
    <property type="entry name" value="Pumilio homolog 1 isoform 2"/>
    <property type="match status" value="1"/>
</dbReference>
<feature type="region of interest" description="Disordered" evidence="9">
    <location>
        <begin position="377"/>
        <end position="396"/>
    </location>
</feature>
<dbReference type="GO" id="GO:0003730">
    <property type="term" value="F:mRNA 3'-UTR binding"/>
    <property type="evidence" value="ECO:0007669"/>
    <property type="project" value="TreeGrafter"/>
</dbReference>
<dbReference type="SMART" id="SM00025">
    <property type="entry name" value="Pumilio"/>
    <property type="match status" value="8"/>
</dbReference>
<comment type="similarity">
    <text evidence="6">Belongs to the PUF3 family.</text>
</comment>
<dbReference type="SUPFAM" id="SSF48371">
    <property type="entry name" value="ARM repeat"/>
    <property type="match status" value="1"/>
</dbReference>
<comment type="subcellular location">
    <subcellularLocation>
        <location evidence="1">Cytoplasm</location>
    </subcellularLocation>
</comment>
<evidence type="ECO:0000256" key="4">
    <source>
        <dbReference type="ARBA" id="ARBA00022884"/>
    </source>
</evidence>
<evidence type="ECO:0000313" key="11">
    <source>
        <dbReference type="EMBL" id="KAF2854913.1"/>
    </source>
</evidence>
<feature type="domain" description="PUM-HD" evidence="10">
    <location>
        <begin position="509"/>
        <end position="851"/>
    </location>
</feature>
<sequence length="913" mass="100996">MAAMTSNIRSRDFANGISLSSADGDRSSQASTNWASHIWNDRPNPFALASAGRDSVRTRENSTHAGAASDMAEAKTGSSSLLADSDTEWRPTRLPWGSEYSGTNSYARSSGVSPARKQSLPHAQPLQQFSDLPASFYPVSRGSMAAQGGLSNPAKPLLDPTSNNFTASRAVDSLNAGFSNFGFGQSEAGQQRPDTGVTSWPDANSVHSPNDDRRSVANSDYMSPSSGAPSRSGSLPPSRHGAEPAQYNQQLSDFARFPQSGSRHASSFSVAAMRNPQERSGSIQSESHHTLGRSYHEQEQETRLTSHRPSINGFAPTFDPSQDTAIARDSYPDVQLLARADEMTLKSSGTYVPDNYGAVPSNELSAQFRTFQFNSSRSAPNGTGVRQSPFYSHQNTPPVYDHLNPYRSEQTLSHPNNFAQVQNKLANYQTQQQERRNFIAPSQLHQQQYQHILPANQLRHPYGYPFAIPGGVPLTALPPHMMGSMNPMLPMQQPPRGPRDQQSNDGLGTMSDTLLAFKREQKQNKRWELPQIYGYVVEFAGDQHGSRFIQQKLETANSEVKERVFTALQGEALQLMSDVFGNYVIQKFFEHGDQTQKKILVGKMKGHVLTLANQMYACRVVQKALEHALTDQQAAMVKELERDVLRTVKDQNGNHVIQKVIDRVPMEHIQNIVEAFRGNVGVLSVNSYGCRVIQRLLEKVPEPQRRFILTELHAEGSKLITDSYGNYVIQHVIEHGLPEDRAKIVSLIKAQFLHFSKHKFASNVVERCLVCGNDSQRNTLVSTVISKNDRGESNILNLLKDGYGNYVIQKLLETLGREDYQIFVTALKPELDKAKKIISGKQIVSVEKKMFRYERVDSPTMPPPSTPGLTSSAESEQSSELPSASTSTIEEPLLEAKLAGVTIDGVEIEHSVQ</sequence>
<dbReference type="PANTHER" id="PTHR12537:SF12">
    <property type="entry name" value="MATERNAL PROTEIN PUMILIO"/>
    <property type="match status" value="1"/>
</dbReference>
<evidence type="ECO:0000256" key="8">
    <source>
        <dbReference type="PROSITE-ProRule" id="PRU00317"/>
    </source>
</evidence>
<dbReference type="PROSITE" id="PS50302">
    <property type="entry name" value="PUM"/>
    <property type="match status" value="8"/>
</dbReference>
<organism evidence="11 12">
    <name type="scientific">Plenodomus tracheiphilus IPT5</name>
    <dbReference type="NCBI Taxonomy" id="1408161"/>
    <lineage>
        <taxon>Eukaryota</taxon>
        <taxon>Fungi</taxon>
        <taxon>Dikarya</taxon>
        <taxon>Ascomycota</taxon>
        <taxon>Pezizomycotina</taxon>
        <taxon>Dothideomycetes</taxon>
        <taxon>Pleosporomycetidae</taxon>
        <taxon>Pleosporales</taxon>
        <taxon>Pleosporineae</taxon>
        <taxon>Leptosphaeriaceae</taxon>
        <taxon>Plenodomus</taxon>
    </lineage>
</organism>
<feature type="region of interest" description="Disordered" evidence="9">
    <location>
        <begin position="182"/>
        <end position="245"/>
    </location>
</feature>
<feature type="repeat" description="Pumilio" evidence="8">
    <location>
        <begin position="711"/>
        <end position="746"/>
    </location>
</feature>
<dbReference type="Pfam" id="PF00806">
    <property type="entry name" value="PUF"/>
    <property type="match status" value="8"/>
</dbReference>
<evidence type="ECO:0000256" key="1">
    <source>
        <dbReference type="ARBA" id="ARBA00004496"/>
    </source>
</evidence>
<feature type="compositionally biased region" description="Polar residues" evidence="9">
    <location>
        <begin position="100"/>
        <end position="112"/>
    </location>
</feature>
<dbReference type="InterPro" id="IPR033712">
    <property type="entry name" value="Pumilio_RNA-bd"/>
</dbReference>
<evidence type="ECO:0000256" key="2">
    <source>
        <dbReference type="ARBA" id="ARBA00022490"/>
    </source>
</evidence>
<feature type="compositionally biased region" description="Polar residues" evidence="9">
    <location>
        <begin position="259"/>
        <end position="269"/>
    </location>
</feature>
<dbReference type="PANTHER" id="PTHR12537">
    <property type="entry name" value="RNA BINDING PROTEIN PUMILIO-RELATED"/>
    <property type="match status" value="1"/>
</dbReference>
<protein>
    <recommendedName>
        <fullName evidence="7">Pumilio homology domain family member 3</fullName>
    </recommendedName>
</protein>
<feature type="compositionally biased region" description="Polar residues" evidence="9">
    <location>
        <begin position="17"/>
        <end position="35"/>
    </location>
</feature>
<name>A0A6A7BHP7_9PLEO</name>
<keyword evidence="4" id="KW-0694">RNA-binding</keyword>